<dbReference type="SUPFAM" id="SSF141868">
    <property type="entry name" value="EAL domain-like"/>
    <property type="match status" value="1"/>
</dbReference>
<dbReference type="SMART" id="SM00267">
    <property type="entry name" value="GGDEF"/>
    <property type="match status" value="1"/>
</dbReference>
<dbReference type="PANTHER" id="PTHR33121:SF70">
    <property type="entry name" value="SIGNALING PROTEIN YKOW"/>
    <property type="match status" value="1"/>
</dbReference>
<dbReference type="AlphaFoldDB" id="A0A1M4WKV2"/>
<dbReference type="InterPro" id="IPR000160">
    <property type="entry name" value="GGDEF_dom"/>
</dbReference>
<dbReference type="InterPro" id="IPR029787">
    <property type="entry name" value="Nucleotide_cyclase"/>
</dbReference>
<dbReference type="SMART" id="SM00052">
    <property type="entry name" value="EAL"/>
    <property type="match status" value="1"/>
</dbReference>
<feature type="domain" description="GGDEF" evidence="3">
    <location>
        <begin position="598"/>
        <end position="733"/>
    </location>
</feature>
<dbReference type="EMBL" id="FQVI01000006">
    <property type="protein sequence ID" value="SHE81683.1"/>
    <property type="molecule type" value="Genomic_DNA"/>
</dbReference>
<dbReference type="CDD" id="cd01948">
    <property type="entry name" value="EAL"/>
    <property type="match status" value="1"/>
</dbReference>
<dbReference type="GO" id="GO:0071111">
    <property type="term" value="F:cyclic-guanylate-specific phosphodiesterase activity"/>
    <property type="evidence" value="ECO:0007669"/>
    <property type="project" value="InterPro"/>
</dbReference>
<evidence type="ECO:0000259" key="3">
    <source>
        <dbReference type="PROSITE" id="PS50887"/>
    </source>
</evidence>
<feature type="transmembrane region" description="Helical" evidence="1">
    <location>
        <begin position="379"/>
        <end position="401"/>
    </location>
</feature>
<dbReference type="InterPro" id="IPR050706">
    <property type="entry name" value="Cyclic-di-GMP_PDE-like"/>
</dbReference>
<dbReference type="InterPro" id="IPR043128">
    <property type="entry name" value="Rev_trsase/Diguanyl_cyclase"/>
</dbReference>
<gene>
    <name evidence="4" type="ORF">SAMN02745158_01658</name>
</gene>
<evidence type="ECO:0000313" key="4">
    <source>
        <dbReference type="EMBL" id="SHE81683.1"/>
    </source>
</evidence>
<protein>
    <submittedName>
        <fullName evidence="4">Diguanylate cyclase (GGDEF) domain-containing protein</fullName>
    </submittedName>
</protein>
<dbReference type="PROSITE" id="PS50887">
    <property type="entry name" value="GGDEF"/>
    <property type="match status" value="1"/>
</dbReference>
<dbReference type="PROSITE" id="PS50883">
    <property type="entry name" value="EAL"/>
    <property type="match status" value="1"/>
</dbReference>
<feature type="transmembrane region" description="Helical" evidence="1">
    <location>
        <begin position="14"/>
        <end position="35"/>
    </location>
</feature>
<dbReference type="Gene3D" id="3.20.20.450">
    <property type="entry name" value="EAL domain"/>
    <property type="match status" value="1"/>
</dbReference>
<name>A0A1M4WKV2_9CLOT</name>
<dbReference type="CDD" id="cd01949">
    <property type="entry name" value="GGDEF"/>
    <property type="match status" value="1"/>
</dbReference>
<dbReference type="PANTHER" id="PTHR33121">
    <property type="entry name" value="CYCLIC DI-GMP PHOSPHODIESTERASE PDEF"/>
    <property type="match status" value="1"/>
</dbReference>
<dbReference type="PROSITE" id="PS51257">
    <property type="entry name" value="PROKAR_LIPOPROTEIN"/>
    <property type="match status" value="1"/>
</dbReference>
<evidence type="ECO:0000259" key="2">
    <source>
        <dbReference type="PROSITE" id="PS50883"/>
    </source>
</evidence>
<accession>A0A1M4WKV2</accession>
<keyword evidence="1" id="KW-1133">Transmembrane helix</keyword>
<keyword evidence="5" id="KW-1185">Reference proteome</keyword>
<dbReference type="STRING" id="1122155.SAMN02745158_01658"/>
<dbReference type="OrthoDB" id="9813903at2"/>
<dbReference type="Proteomes" id="UP000184245">
    <property type="component" value="Unassembled WGS sequence"/>
</dbReference>
<evidence type="ECO:0000313" key="5">
    <source>
        <dbReference type="Proteomes" id="UP000184245"/>
    </source>
</evidence>
<dbReference type="InterPro" id="IPR001633">
    <property type="entry name" value="EAL_dom"/>
</dbReference>
<keyword evidence="1" id="KW-0472">Membrane</keyword>
<dbReference type="InterPro" id="IPR035919">
    <property type="entry name" value="EAL_sf"/>
</dbReference>
<dbReference type="Pfam" id="PF00563">
    <property type="entry name" value="EAL"/>
    <property type="match status" value="1"/>
</dbReference>
<evidence type="ECO:0000256" key="1">
    <source>
        <dbReference type="SAM" id="Phobius"/>
    </source>
</evidence>
<reference evidence="4 5" key="1">
    <citation type="submission" date="2016-11" db="EMBL/GenBank/DDBJ databases">
        <authorList>
            <person name="Jaros S."/>
            <person name="Januszkiewicz K."/>
            <person name="Wedrychowicz H."/>
        </authorList>
    </citation>
    <scope>NUCLEOTIDE SEQUENCE [LARGE SCALE GENOMIC DNA]</scope>
    <source>
        <strain evidence="4 5">DSM 17459</strain>
    </source>
</reference>
<proteinExistence type="predicted"/>
<dbReference type="RefSeq" id="WP_072850753.1">
    <property type="nucleotide sequence ID" value="NZ_FQVI01000006.1"/>
</dbReference>
<organism evidence="4 5">
    <name type="scientific">Lactonifactor longoviformis DSM 17459</name>
    <dbReference type="NCBI Taxonomy" id="1122155"/>
    <lineage>
        <taxon>Bacteria</taxon>
        <taxon>Bacillati</taxon>
        <taxon>Bacillota</taxon>
        <taxon>Clostridia</taxon>
        <taxon>Eubacteriales</taxon>
        <taxon>Clostridiaceae</taxon>
        <taxon>Lactonifactor</taxon>
    </lineage>
</organism>
<dbReference type="Gene3D" id="3.30.70.270">
    <property type="match status" value="1"/>
</dbReference>
<sequence>MKKENHPGTILHKIIIPVALVLMLQACLLCGILYWGGPLEESNKNAFNVMESRTTGRANILENNMVQNWSNLAKCQQALAGCAEDVADSRNISYTDLGSDTEAISDFLCSASQPMIDTLRQNGVTGIFVILNGSGSESETAEKAGLYLRDYNPNAGSLDNTDLFIEKAPVSVCKYLGIPLDINWGSHFSLTETSSYYYNPLNAYTSNPALGTTNAGYWDGPVQVTENDISILTYSQPLLASDNTCYGVLGVSISLDYLREMLPSAELSSGNSASYLLVQRIHAESADPRYKIILSSGSSSKYYLGDAEEITFSSKAVYSNIYPLKNSKEFPKDETIFGNITPLKLYNTNTPFVNQSLYLIGISEKDHILSFAAWLKHNCFLLILVSLAVGISSAFLISYRISTPIIRLYRKVKASSPYTPVQLDKIQIKEIDQLVSSIEDLSASVAEQASRVSKILDMASVPIAAFEYKWGEPTAFCSKNFFQMIGQGEAQPDNFTISAKNFKVFMEDLREYMQSYSTTEGFGIYRLRDEQGHLHWFRMRILETKEAITGVITDITLEMAEKHRLEYERDYDILTGLPNRRAFLSAMTDLFSRPEELKYAALIMIDLDNLKYINDTYGHDWGDEYLKCAAGVFKNLADKSAVTARISGDEFNVFFYGYDTKEHLEDAITDMRCLLLDAHLTVPDGTQFKLRASAGIAWYPENSTVLDELIKFADFAMYQVKHSDKGSIQAFDMSSYKKESYLLSGKEDLHQLIEQKLIDYAFQPIVEVASGTVLGYEALMRPQVPSLKSPVDVLTIAQSQSMLQPIEALTWMTAPDIYFNRHMKGRADCPLLFINSIPNQRLSDSEASDLVKRFGSCMDHIILELTEIAQLSPLCLAHKKQLCHQYHMRIALDDFGAGHNSEGVLLSLMPEYVKLDIELIHNIDTDKNRLDFLENLIIYFKSKNIKIIAEGVETKEELEVLALCGVDYIQGFFFGKPQMVPGSPLPEALETLAAIRDSHSFREQRHDSGR</sequence>
<dbReference type="Pfam" id="PF00990">
    <property type="entry name" value="GGDEF"/>
    <property type="match status" value="1"/>
</dbReference>
<keyword evidence="1" id="KW-0812">Transmembrane</keyword>
<dbReference type="NCBIfam" id="TIGR00254">
    <property type="entry name" value="GGDEF"/>
    <property type="match status" value="1"/>
</dbReference>
<feature type="domain" description="EAL" evidence="2">
    <location>
        <begin position="742"/>
        <end position="991"/>
    </location>
</feature>
<dbReference type="SUPFAM" id="SSF55073">
    <property type="entry name" value="Nucleotide cyclase"/>
    <property type="match status" value="1"/>
</dbReference>